<organism evidence="1 2">
    <name type="scientific">Trypanosoma brucei gambiense (strain MHOM/CI/86/DAL972)</name>
    <dbReference type="NCBI Taxonomy" id="679716"/>
    <lineage>
        <taxon>Eukaryota</taxon>
        <taxon>Discoba</taxon>
        <taxon>Euglenozoa</taxon>
        <taxon>Kinetoplastea</taxon>
        <taxon>Metakinetoplastina</taxon>
        <taxon>Trypanosomatida</taxon>
        <taxon>Trypanosomatidae</taxon>
        <taxon>Trypanosoma</taxon>
    </lineage>
</organism>
<dbReference type="GeneID" id="23862820"/>
<dbReference type="KEGG" id="tbg:TbgDal_VII5693"/>
<reference evidence="2" key="1">
    <citation type="journal article" date="2010" name="PLoS Negl. Trop. Dis.">
        <title>The genome sequence of Trypanosoma brucei gambiense, causative agent of chronic human african trypanosomiasis.</title>
        <authorList>
            <person name="Jackson A.P."/>
            <person name="Sanders M."/>
            <person name="Berry A."/>
            <person name="McQuillan J."/>
            <person name="Aslett M.A."/>
            <person name="Quail M.A."/>
            <person name="Chukualim B."/>
            <person name="Capewell P."/>
            <person name="MacLeod A."/>
            <person name="Melville S.E."/>
            <person name="Gibson W."/>
            <person name="Barry J.D."/>
            <person name="Berriman M."/>
            <person name="Hertz-Fowler C."/>
        </authorList>
    </citation>
    <scope>NUCLEOTIDE SEQUENCE [LARGE SCALE GENOMIC DNA]</scope>
    <source>
        <strain evidence="2">MHOM/CI/86/DAL972</strain>
    </source>
</reference>
<dbReference type="RefSeq" id="XP_011774944.1">
    <property type="nucleotide sequence ID" value="XM_011776642.1"/>
</dbReference>
<dbReference type="EMBL" id="FN554970">
    <property type="protein sequence ID" value="CBH12664.1"/>
    <property type="molecule type" value="Genomic_DNA"/>
</dbReference>
<evidence type="ECO:0000313" key="1">
    <source>
        <dbReference type="EMBL" id="CBH12664.1"/>
    </source>
</evidence>
<protein>
    <submittedName>
        <fullName evidence="1">Uncharacterized protein</fullName>
    </submittedName>
</protein>
<dbReference type="Proteomes" id="UP000002316">
    <property type="component" value="Chromosome 7"/>
</dbReference>
<name>C9ZTC9_TRYB9</name>
<proteinExistence type="predicted"/>
<evidence type="ECO:0000313" key="2">
    <source>
        <dbReference type="Proteomes" id="UP000002316"/>
    </source>
</evidence>
<accession>C9ZTC9</accession>
<dbReference type="AlphaFoldDB" id="C9ZTC9"/>
<sequence>MCRVWGICPRLARYCALVSFRLYELGPVGADHDAACDGWDVFVVRDLCLKGSKRCVVWNCGALGGCRFTPPFCAIMYMCRACLSFSLPIRSTTVRASRGARCGCAQRGRGVSSLS</sequence>
<gene>
    <name evidence="1" type="ORF">TbgDal_VII5693</name>
</gene>